<keyword evidence="2" id="KW-1185">Reference proteome</keyword>
<organism evidence="1 2">
    <name type="scientific">Mesobacillus jeotgali</name>
    <dbReference type="NCBI Taxonomy" id="129985"/>
    <lineage>
        <taxon>Bacteria</taxon>
        <taxon>Bacillati</taxon>
        <taxon>Bacillota</taxon>
        <taxon>Bacilli</taxon>
        <taxon>Bacillales</taxon>
        <taxon>Bacillaceae</taxon>
        <taxon>Mesobacillus</taxon>
    </lineage>
</organism>
<evidence type="ECO:0000313" key="1">
    <source>
        <dbReference type="EMBL" id="WNF22083.1"/>
    </source>
</evidence>
<reference evidence="1 2" key="1">
    <citation type="submission" date="2023-09" db="EMBL/GenBank/DDBJ databases">
        <title>Microbial mechanism of fulvic acid promoting antimony reduction mineralization in rice fields.</title>
        <authorList>
            <person name="Chen G."/>
            <person name="Lan J."/>
        </authorList>
    </citation>
    <scope>NUCLEOTIDE SEQUENCE [LARGE SCALE GENOMIC DNA]</scope>
    <source>
        <strain evidence="1 2">PS1</strain>
    </source>
</reference>
<accession>A0ABY9VEQ7</accession>
<dbReference type="Proteomes" id="UP001303324">
    <property type="component" value="Chromosome"/>
</dbReference>
<name>A0ABY9VEQ7_9BACI</name>
<sequence>MYFANDEHLENYKWLMQLYALSHGKDLEYEANIYIASYPEVFKCFCKDNIDLSCGPLADIFDDERGHNAAALTGSTIRMVDLGMSLYNDYKVSVAEIICAVNDEKLVDVCIEAIRIRAGKYR</sequence>
<protein>
    <submittedName>
        <fullName evidence="1">Uncharacterized protein</fullName>
    </submittedName>
</protein>
<dbReference type="EMBL" id="CP134494">
    <property type="protein sequence ID" value="WNF22083.1"/>
    <property type="molecule type" value="Genomic_DNA"/>
</dbReference>
<proteinExistence type="predicted"/>
<evidence type="ECO:0000313" key="2">
    <source>
        <dbReference type="Proteomes" id="UP001303324"/>
    </source>
</evidence>
<gene>
    <name evidence="1" type="ORF">RH061_18120</name>
</gene>
<dbReference type="RefSeq" id="WP_031540529.1">
    <property type="nucleotide sequence ID" value="NZ_CP134494.1"/>
</dbReference>